<dbReference type="Gene3D" id="1.10.443.10">
    <property type="entry name" value="Intergrase catalytic core"/>
    <property type="match status" value="1"/>
</dbReference>
<dbReference type="EMBL" id="JACHBG010000028">
    <property type="protein sequence ID" value="MBB6488867.1"/>
    <property type="molecule type" value="Genomic_DNA"/>
</dbReference>
<feature type="region of interest" description="Disordered" evidence="5">
    <location>
        <begin position="1"/>
        <end position="37"/>
    </location>
</feature>
<keyword evidence="2" id="KW-0229">DNA integration</keyword>
<dbReference type="InterPro" id="IPR013762">
    <property type="entry name" value="Integrase-like_cat_sf"/>
</dbReference>
<dbReference type="Pfam" id="PF00589">
    <property type="entry name" value="Phage_integrase"/>
    <property type="match status" value="1"/>
</dbReference>
<dbReference type="Proteomes" id="UP000565576">
    <property type="component" value="Unassembled WGS sequence"/>
</dbReference>
<sequence>MVVDLESQISNDRGKSRSQRPSKPAIFDRSVTRAKTSQTSVERRAEELDTIASVLPIERRDELAELLTDQDVETLRHLVNQGMGDNTLRALTSDLAYLEAWGLAATGRSLPWPAPEALLLKFVAQHLWDPEKRATDPGHGMPADVADNLRAQGFLKSVGPHAPATVRRRLANWSTLTKWRGLDGAFTSPALKSAIRLAVRAVPRTRKRKSAKAVTGDILAKLLASCETENLRDIRDRAILMVAFASGGRRRSEIAGLRVEQLTEEQPIEVADGAPLPSLAIHLGRTKTTSGEEDNVVYLTGRPVEALNAWLAAAKIGRGSVFRGIGRWGTVSKRGLDPQSVNAILKQRAEMAGLEAGEFSAHGLRSGYLTEAAHRGIPIQEAMEQSLHRSVQQASSYYNTATRRSGRAARML</sequence>
<proteinExistence type="predicted"/>
<evidence type="ECO:0000313" key="7">
    <source>
        <dbReference type="EMBL" id="MBB6488867.1"/>
    </source>
</evidence>
<evidence type="ECO:0000313" key="8">
    <source>
        <dbReference type="Proteomes" id="UP000565576"/>
    </source>
</evidence>
<evidence type="ECO:0000259" key="6">
    <source>
        <dbReference type="PROSITE" id="PS51898"/>
    </source>
</evidence>
<reference evidence="7 8" key="1">
    <citation type="submission" date="2020-08" db="EMBL/GenBank/DDBJ databases">
        <title>Genomic Encyclopedia of Type Strains, Phase IV (KMG-V): Genome sequencing to study the core and pangenomes of soil and plant-associated prokaryotes.</title>
        <authorList>
            <person name="Whitman W."/>
        </authorList>
    </citation>
    <scope>NUCLEOTIDE SEQUENCE [LARGE SCALE GENOMIC DNA]</scope>
    <source>
        <strain evidence="7 8">SEMIA 4060</strain>
    </source>
</reference>
<evidence type="ECO:0000256" key="4">
    <source>
        <dbReference type="ARBA" id="ARBA00023172"/>
    </source>
</evidence>
<dbReference type="GO" id="GO:0007059">
    <property type="term" value="P:chromosome segregation"/>
    <property type="evidence" value="ECO:0007669"/>
    <property type="project" value="UniProtKB-KW"/>
</dbReference>
<accession>A0A7X0IZM3</accession>
<evidence type="ECO:0000256" key="1">
    <source>
        <dbReference type="ARBA" id="ARBA00022829"/>
    </source>
</evidence>
<dbReference type="CDD" id="cd00799">
    <property type="entry name" value="INT_Cre_C"/>
    <property type="match status" value="1"/>
</dbReference>
<dbReference type="AlphaFoldDB" id="A0A7X0IZM3"/>
<feature type="domain" description="Tyr recombinase" evidence="6">
    <location>
        <begin position="209"/>
        <end position="411"/>
    </location>
</feature>
<keyword evidence="3" id="KW-0238">DNA-binding</keyword>
<name>A0A7X0IZM3_9HYPH</name>
<dbReference type="SUPFAM" id="SSF56349">
    <property type="entry name" value="DNA breaking-rejoining enzymes"/>
    <property type="match status" value="1"/>
</dbReference>
<dbReference type="PANTHER" id="PTHR30349:SF81">
    <property type="entry name" value="TYROSINE RECOMBINASE XERC"/>
    <property type="match status" value="1"/>
</dbReference>
<dbReference type="InterPro" id="IPR050090">
    <property type="entry name" value="Tyrosine_recombinase_XerCD"/>
</dbReference>
<dbReference type="PROSITE" id="PS51898">
    <property type="entry name" value="TYR_RECOMBINASE"/>
    <property type="match status" value="1"/>
</dbReference>
<dbReference type="GO" id="GO:0006310">
    <property type="term" value="P:DNA recombination"/>
    <property type="evidence" value="ECO:0007669"/>
    <property type="project" value="UniProtKB-KW"/>
</dbReference>
<protein>
    <submittedName>
        <fullName evidence="7">Integrase</fullName>
    </submittedName>
</protein>
<dbReference type="GO" id="GO:0003677">
    <property type="term" value="F:DNA binding"/>
    <property type="evidence" value="ECO:0007669"/>
    <property type="project" value="UniProtKB-KW"/>
</dbReference>
<dbReference type="InterPro" id="IPR002104">
    <property type="entry name" value="Integrase_catalytic"/>
</dbReference>
<dbReference type="PANTHER" id="PTHR30349">
    <property type="entry name" value="PHAGE INTEGRASE-RELATED"/>
    <property type="match status" value="1"/>
</dbReference>
<dbReference type="InterPro" id="IPR010998">
    <property type="entry name" value="Integrase_recombinase_N"/>
</dbReference>
<dbReference type="SUPFAM" id="SSF47823">
    <property type="entry name" value="lambda integrase-like, N-terminal domain"/>
    <property type="match status" value="1"/>
</dbReference>
<comment type="caution">
    <text evidence="7">The sequence shown here is derived from an EMBL/GenBank/DDBJ whole genome shotgun (WGS) entry which is preliminary data.</text>
</comment>
<dbReference type="InterPro" id="IPR011010">
    <property type="entry name" value="DNA_brk_join_enz"/>
</dbReference>
<keyword evidence="1" id="KW-0159">Chromosome partition</keyword>
<keyword evidence="4" id="KW-0233">DNA recombination</keyword>
<evidence type="ECO:0000256" key="3">
    <source>
        <dbReference type="ARBA" id="ARBA00023125"/>
    </source>
</evidence>
<organism evidence="7 8">
    <name type="scientific">Rhizobium lusitanum</name>
    <dbReference type="NCBI Taxonomy" id="293958"/>
    <lineage>
        <taxon>Bacteria</taxon>
        <taxon>Pseudomonadati</taxon>
        <taxon>Pseudomonadota</taxon>
        <taxon>Alphaproteobacteria</taxon>
        <taxon>Hyphomicrobiales</taxon>
        <taxon>Rhizobiaceae</taxon>
        <taxon>Rhizobium/Agrobacterium group</taxon>
        <taxon>Rhizobium</taxon>
    </lineage>
</organism>
<evidence type="ECO:0000256" key="5">
    <source>
        <dbReference type="SAM" id="MobiDB-lite"/>
    </source>
</evidence>
<gene>
    <name evidence="7" type="ORF">GGD46_006190</name>
</gene>
<dbReference type="Gene3D" id="1.10.150.130">
    <property type="match status" value="1"/>
</dbReference>
<dbReference type="GO" id="GO:0015074">
    <property type="term" value="P:DNA integration"/>
    <property type="evidence" value="ECO:0007669"/>
    <property type="project" value="UniProtKB-KW"/>
</dbReference>
<evidence type="ECO:0000256" key="2">
    <source>
        <dbReference type="ARBA" id="ARBA00022908"/>
    </source>
</evidence>